<proteinExistence type="predicted"/>
<evidence type="ECO:0000256" key="1">
    <source>
        <dbReference type="SAM" id="MobiDB-lite"/>
    </source>
</evidence>
<evidence type="ECO:0000313" key="2">
    <source>
        <dbReference type="EMBL" id="LAA93251.1"/>
    </source>
</evidence>
<accession>A0A2D4J9W0</accession>
<organism evidence="2">
    <name type="scientific">Micrurus lemniscatus lemniscatus</name>
    <dbReference type="NCBI Taxonomy" id="129467"/>
    <lineage>
        <taxon>Eukaryota</taxon>
        <taxon>Metazoa</taxon>
        <taxon>Chordata</taxon>
        <taxon>Craniata</taxon>
        <taxon>Vertebrata</taxon>
        <taxon>Euteleostomi</taxon>
        <taxon>Lepidosauria</taxon>
        <taxon>Squamata</taxon>
        <taxon>Bifurcata</taxon>
        <taxon>Unidentata</taxon>
        <taxon>Episquamata</taxon>
        <taxon>Toxicofera</taxon>
        <taxon>Serpentes</taxon>
        <taxon>Colubroidea</taxon>
        <taxon>Elapidae</taxon>
        <taxon>Elapinae</taxon>
        <taxon>Micrurus</taxon>
    </lineage>
</organism>
<reference evidence="2" key="2">
    <citation type="submission" date="2017-11" db="EMBL/GenBank/DDBJ databases">
        <title>Coralsnake Venomics: Analyses of Venom Gland Transcriptomes and Proteomes of Six Brazilian Taxa.</title>
        <authorList>
            <person name="Aird S.D."/>
            <person name="Jorge da Silva N."/>
            <person name="Qiu L."/>
            <person name="Villar-Briones A."/>
            <person name="Aparecida-Saddi V."/>
            <person name="Campos-Telles M.P."/>
            <person name="Grau M."/>
            <person name="Mikheyev A.S."/>
        </authorList>
    </citation>
    <scope>NUCLEOTIDE SEQUENCE</scope>
    <source>
        <tissue evidence="2">Venom_gland</tissue>
    </source>
</reference>
<reference evidence="2" key="1">
    <citation type="submission" date="2017-07" db="EMBL/GenBank/DDBJ databases">
        <authorList>
            <person name="Mikheyev A."/>
            <person name="Grau M."/>
        </authorList>
    </citation>
    <scope>NUCLEOTIDE SEQUENCE</scope>
    <source>
        <tissue evidence="2">Venom_gland</tissue>
    </source>
</reference>
<dbReference type="AlphaFoldDB" id="A0A2D4J9W0"/>
<dbReference type="EMBL" id="IACK01156130">
    <property type="protein sequence ID" value="LAA93251.1"/>
    <property type="molecule type" value="Transcribed_RNA"/>
</dbReference>
<sequence length="146" mass="16038">MLPISGSREHGCSSLPLAPRSAIRISSPSRDPQADPKTSGGEGGNAVGGPLLAMEDMVCRPERSVNRTTMEDPIVCNLAVSRPSPTSGATVAQLSHMEIEWQRLRREQFSSQVINTIQAARRPSTNRIYQATWSTFCLQKVTFLLW</sequence>
<dbReference type="PANTHER" id="PTHR33066:SF2">
    <property type="entry name" value="FILAGGRIN-2-LIKE"/>
    <property type="match status" value="1"/>
</dbReference>
<dbReference type="PANTHER" id="PTHR33066">
    <property type="entry name" value="INTEGRASE_SAM-LIKE_N DOMAIN-CONTAINING PROTEIN"/>
    <property type="match status" value="1"/>
</dbReference>
<feature type="compositionally biased region" description="Low complexity" evidence="1">
    <location>
        <begin position="18"/>
        <end position="30"/>
    </location>
</feature>
<name>A0A2D4J9W0_MICLE</name>
<feature type="region of interest" description="Disordered" evidence="1">
    <location>
        <begin position="1"/>
        <end position="51"/>
    </location>
</feature>
<protein>
    <submittedName>
        <fullName evidence="2">Uncharacterized protein</fullName>
    </submittedName>
</protein>